<gene>
    <name evidence="2" type="ORF">PFR_JS10_1872</name>
</gene>
<dbReference type="AlphaFoldDB" id="A0A2C7AM10"/>
<name>A0A2C7AM10_9ACTN</name>
<feature type="domain" description="Abortive phage infection protein C-terminal" evidence="1">
    <location>
        <begin position="107"/>
        <end position="317"/>
    </location>
</feature>
<evidence type="ECO:0000259" key="1">
    <source>
        <dbReference type="Pfam" id="PF10592"/>
    </source>
</evidence>
<proteinExistence type="predicted"/>
<sequence>MPHLYVYYVTTGIVGSDFLDEKRKAACARLSETNFFSEVDFELIGATELRDLYKGTQRQHEAHFTMEKKFTLPKMPGIEQAYSGVLRATDIVEMVTDQEGNVIKSLFFDNVRDFQGMNPVNRSIGDTIQTESRRQLFAVLNNGITMVTRRLDNAGDDFYMSDFQVVNGCQTCHVLAAFRNYLDERTYVNLRVIESKDEDAISAITEATNRQTAVSDDDLKAREEYQKDLEDMFNSFDGDEKLYFERRSQQYGSMSIEQTRIVNRNQLISAFAAMFLGEQHRAGRYTKKIREDRKEDLFTQQQDPLLYYTAAYALYRLEWLFRNGRIDRRYKIARYQLLAGMRVAIDGRNMDLPRGNRYSQRYCEAYLRILHRQADAERFFGELELLLDATVNANDPSRVLTRDLVKSVSFSDEFLARVARSDKWHRN</sequence>
<dbReference type="InterPro" id="IPR018891">
    <property type="entry name" value="AIPR_C"/>
</dbReference>
<accession>A0A2C7AM10</accession>
<reference evidence="2" key="1">
    <citation type="submission" date="2016-05" db="EMBL/GenBank/DDBJ databases">
        <authorList>
            <person name="Lavstsen T."/>
            <person name="Jespersen J.S."/>
        </authorList>
    </citation>
    <scope>NUCLEOTIDE SEQUENCE</scope>
    <source>
        <strain evidence="2">PFRJS10</strain>
    </source>
</reference>
<dbReference type="EMBL" id="LT576035">
    <property type="protein sequence ID" value="SBN39515.1"/>
    <property type="molecule type" value="Genomic_DNA"/>
</dbReference>
<organism evidence="2">
    <name type="scientific">Propionibacterium freudenreichii</name>
    <dbReference type="NCBI Taxonomy" id="1744"/>
    <lineage>
        <taxon>Bacteria</taxon>
        <taxon>Bacillati</taxon>
        <taxon>Actinomycetota</taxon>
        <taxon>Actinomycetes</taxon>
        <taxon>Propionibacteriales</taxon>
        <taxon>Propionibacteriaceae</taxon>
        <taxon>Propionibacterium</taxon>
    </lineage>
</organism>
<evidence type="ECO:0000313" key="2">
    <source>
        <dbReference type="EMBL" id="SBN39515.1"/>
    </source>
</evidence>
<dbReference type="Pfam" id="PF10592">
    <property type="entry name" value="AIPR"/>
    <property type="match status" value="1"/>
</dbReference>
<protein>
    <submittedName>
        <fullName evidence="2">AIPR protein</fullName>
    </submittedName>
</protein>